<gene>
    <name evidence="1" type="ORF">GCM10017667_05110</name>
</gene>
<dbReference type="Proteomes" id="UP000632849">
    <property type="component" value="Unassembled WGS sequence"/>
</dbReference>
<keyword evidence="2" id="KW-1185">Reference proteome</keyword>
<proteinExistence type="predicted"/>
<accession>A0A919EHK6</accession>
<dbReference type="AlphaFoldDB" id="A0A919EHK6"/>
<reference evidence="1" key="2">
    <citation type="submission" date="2020-09" db="EMBL/GenBank/DDBJ databases">
        <authorList>
            <person name="Sun Q."/>
            <person name="Ohkuma M."/>
        </authorList>
    </citation>
    <scope>NUCLEOTIDE SEQUENCE</scope>
    <source>
        <strain evidence="1">JCM 4122</strain>
    </source>
</reference>
<dbReference type="RefSeq" id="WP_150235791.1">
    <property type="nucleotide sequence ID" value="NZ_BNBE01000001.1"/>
</dbReference>
<name>A0A919EHK6_STRFL</name>
<organism evidence="1 2">
    <name type="scientific">Streptomyces filamentosus</name>
    <name type="common">Streptomyces roseosporus</name>
    <dbReference type="NCBI Taxonomy" id="67294"/>
    <lineage>
        <taxon>Bacteria</taxon>
        <taxon>Bacillati</taxon>
        <taxon>Actinomycetota</taxon>
        <taxon>Actinomycetes</taxon>
        <taxon>Kitasatosporales</taxon>
        <taxon>Streptomycetaceae</taxon>
        <taxon>Streptomyces</taxon>
    </lineage>
</organism>
<evidence type="ECO:0000313" key="1">
    <source>
        <dbReference type="EMBL" id="GHF80484.1"/>
    </source>
</evidence>
<protein>
    <submittedName>
        <fullName evidence="1">Uncharacterized protein</fullName>
    </submittedName>
</protein>
<reference evidence="1" key="1">
    <citation type="journal article" date="2014" name="Int. J. Syst. Evol. Microbiol.">
        <title>Complete genome sequence of Corynebacterium casei LMG S-19264T (=DSM 44701T), isolated from a smear-ripened cheese.</title>
        <authorList>
            <consortium name="US DOE Joint Genome Institute (JGI-PGF)"/>
            <person name="Walter F."/>
            <person name="Albersmeier A."/>
            <person name="Kalinowski J."/>
            <person name="Ruckert C."/>
        </authorList>
    </citation>
    <scope>NUCLEOTIDE SEQUENCE</scope>
    <source>
        <strain evidence="1">JCM 4122</strain>
    </source>
</reference>
<dbReference type="EMBL" id="BNBE01000001">
    <property type="protein sequence ID" value="GHF80484.1"/>
    <property type="molecule type" value="Genomic_DNA"/>
</dbReference>
<sequence>MSTLKRLADKMADRMAPAARAEATWWVKDTRCVASSSCSSRAKRQQYMCWDSSFCSGWQDAGCCS</sequence>
<comment type="caution">
    <text evidence="1">The sequence shown here is derived from an EMBL/GenBank/DDBJ whole genome shotgun (WGS) entry which is preliminary data.</text>
</comment>
<dbReference type="GeneID" id="95663507"/>
<evidence type="ECO:0000313" key="2">
    <source>
        <dbReference type="Proteomes" id="UP000632849"/>
    </source>
</evidence>